<keyword evidence="9" id="KW-1185">Reference proteome</keyword>
<dbReference type="RefSeq" id="WP_096671060.1">
    <property type="nucleotide sequence ID" value="NZ_AP018316.1"/>
</dbReference>
<dbReference type="Pfam" id="PF13244">
    <property type="entry name" value="MbhD"/>
    <property type="match status" value="1"/>
</dbReference>
<evidence type="ECO:0000313" key="9">
    <source>
        <dbReference type="Proteomes" id="UP000218702"/>
    </source>
</evidence>
<dbReference type="KEGG" id="dcm:NIES806_47090"/>
<gene>
    <name evidence="8" type="ORF">NIES806_47090</name>
</gene>
<feature type="domain" description="MrpA C-terminal/MbhD" evidence="7">
    <location>
        <begin position="11"/>
        <end position="74"/>
    </location>
</feature>
<dbReference type="InterPro" id="IPR025383">
    <property type="entry name" value="MrpA_C/MbhD"/>
</dbReference>
<sequence length="188" mass="21026">MNDTYLYLIIALLPLTAGMLVTQTNPYHALVIRGVLGAVAAMVDAVLGAADVALTEALMGTMLSITLYAIAVRSSLVLRLGIMEYQSIEKNQDGNFQQLINDFRSIFNKHYLRLELVPYPTQETLQQALIEKEIHASCVQLDKVVEAEETYQTVIRVQRIYNIVKSELSSPKTTLKYFNVLDSGEQTL</sequence>
<keyword evidence="5 6" id="KW-0472">Membrane</keyword>
<evidence type="ECO:0000256" key="3">
    <source>
        <dbReference type="ARBA" id="ARBA00022692"/>
    </source>
</evidence>
<accession>A0A1Z4VA60</accession>
<keyword evidence="3 6" id="KW-0812">Transmembrane</keyword>
<dbReference type="NCBIfam" id="NF005628">
    <property type="entry name" value="PRK07377.1-4"/>
    <property type="match status" value="1"/>
</dbReference>
<feature type="transmembrane region" description="Helical" evidence="6">
    <location>
        <begin position="30"/>
        <end position="50"/>
    </location>
</feature>
<dbReference type="GO" id="GO:0005886">
    <property type="term" value="C:plasma membrane"/>
    <property type="evidence" value="ECO:0007669"/>
    <property type="project" value="UniProtKB-SubCell"/>
</dbReference>
<comment type="subcellular location">
    <subcellularLocation>
        <location evidence="1">Cell membrane</location>
        <topology evidence="1">Multi-pass membrane protein</topology>
    </subcellularLocation>
</comment>
<evidence type="ECO:0000256" key="4">
    <source>
        <dbReference type="ARBA" id="ARBA00022989"/>
    </source>
</evidence>
<name>A0A1Z4VA60_9CYAN</name>
<proteinExistence type="predicted"/>
<keyword evidence="4 6" id="KW-1133">Transmembrane helix</keyword>
<dbReference type="EMBL" id="AP018316">
    <property type="protein sequence ID" value="BAZ88471.1"/>
    <property type="molecule type" value="Genomic_DNA"/>
</dbReference>
<organism evidence="8 9">
    <name type="scientific">Dolichospermum compactum NIES-806</name>
    <dbReference type="NCBI Taxonomy" id="1973481"/>
    <lineage>
        <taxon>Bacteria</taxon>
        <taxon>Bacillati</taxon>
        <taxon>Cyanobacteriota</taxon>
        <taxon>Cyanophyceae</taxon>
        <taxon>Nostocales</taxon>
        <taxon>Aphanizomenonaceae</taxon>
        <taxon>Dolichospermum</taxon>
        <taxon>Dolichospermum compactum</taxon>
    </lineage>
</organism>
<evidence type="ECO:0000256" key="6">
    <source>
        <dbReference type="SAM" id="Phobius"/>
    </source>
</evidence>
<evidence type="ECO:0000256" key="1">
    <source>
        <dbReference type="ARBA" id="ARBA00004651"/>
    </source>
</evidence>
<keyword evidence="2" id="KW-1003">Cell membrane</keyword>
<evidence type="ECO:0000256" key="2">
    <source>
        <dbReference type="ARBA" id="ARBA00022475"/>
    </source>
</evidence>
<evidence type="ECO:0000259" key="7">
    <source>
        <dbReference type="Pfam" id="PF13244"/>
    </source>
</evidence>
<feature type="transmembrane region" description="Helical" evidence="6">
    <location>
        <begin position="62"/>
        <end position="82"/>
    </location>
</feature>
<evidence type="ECO:0000313" key="8">
    <source>
        <dbReference type="EMBL" id="BAZ88471.1"/>
    </source>
</evidence>
<reference evidence="8 9" key="1">
    <citation type="submission" date="2017-06" db="EMBL/GenBank/DDBJ databases">
        <title>Genome sequencing of cyanobaciteial culture collection at National Institute for Environmental Studies (NIES).</title>
        <authorList>
            <person name="Hirose Y."/>
            <person name="Shimura Y."/>
            <person name="Fujisawa T."/>
            <person name="Nakamura Y."/>
            <person name="Kawachi M."/>
        </authorList>
    </citation>
    <scope>NUCLEOTIDE SEQUENCE [LARGE SCALE GENOMIC DNA]</scope>
    <source>
        <strain evidence="8 9">NIES-806</strain>
    </source>
</reference>
<feature type="transmembrane region" description="Helical" evidence="6">
    <location>
        <begin position="6"/>
        <end position="23"/>
    </location>
</feature>
<dbReference type="Proteomes" id="UP000218702">
    <property type="component" value="Chromosome"/>
</dbReference>
<dbReference type="NCBIfam" id="NF005630">
    <property type="entry name" value="PRK07377.1-6"/>
    <property type="match status" value="1"/>
</dbReference>
<dbReference type="AlphaFoldDB" id="A0A1Z4VA60"/>
<protein>
    <recommendedName>
        <fullName evidence="7">MrpA C-terminal/MbhD domain-containing protein</fullName>
    </recommendedName>
</protein>
<evidence type="ECO:0000256" key="5">
    <source>
        <dbReference type="ARBA" id="ARBA00023136"/>
    </source>
</evidence>
<dbReference type="OrthoDB" id="467332at2"/>